<evidence type="ECO:0000313" key="3">
    <source>
        <dbReference type="Proteomes" id="UP001142610"/>
    </source>
</evidence>
<feature type="domain" description="VOC" evidence="1">
    <location>
        <begin position="7"/>
        <end position="133"/>
    </location>
</feature>
<dbReference type="EMBL" id="JANIBC010000012">
    <property type="protein sequence ID" value="MCQ8186087.1"/>
    <property type="molecule type" value="Genomic_DNA"/>
</dbReference>
<dbReference type="InterPro" id="IPR029068">
    <property type="entry name" value="Glyas_Bleomycin-R_OHBP_Dase"/>
</dbReference>
<organism evidence="2 3">
    <name type="scientific">Parvularcula maris</name>
    <dbReference type="NCBI Taxonomy" id="2965077"/>
    <lineage>
        <taxon>Bacteria</taxon>
        <taxon>Pseudomonadati</taxon>
        <taxon>Pseudomonadota</taxon>
        <taxon>Alphaproteobacteria</taxon>
        <taxon>Parvularculales</taxon>
        <taxon>Parvularculaceae</taxon>
        <taxon>Parvularcula</taxon>
    </lineage>
</organism>
<accession>A0A9X2LAJ6</accession>
<dbReference type="AlphaFoldDB" id="A0A9X2LAJ6"/>
<dbReference type="Gene3D" id="3.30.720.110">
    <property type="match status" value="1"/>
</dbReference>
<dbReference type="RefSeq" id="WP_256619983.1">
    <property type="nucleotide sequence ID" value="NZ_JANIBC010000012.1"/>
</dbReference>
<dbReference type="InterPro" id="IPR037523">
    <property type="entry name" value="VOC_core"/>
</dbReference>
<reference evidence="2" key="1">
    <citation type="submission" date="2022-07" db="EMBL/GenBank/DDBJ databases">
        <title>Parvularcula maris sp. nov., an algicidal bacterium isolated from seawater.</title>
        <authorList>
            <person name="Li F."/>
        </authorList>
    </citation>
    <scope>NUCLEOTIDE SEQUENCE</scope>
    <source>
        <strain evidence="2">BGMRC 0090</strain>
    </source>
</reference>
<evidence type="ECO:0000259" key="1">
    <source>
        <dbReference type="PROSITE" id="PS51819"/>
    </source>
</evidence>
<gene>
    <name evidence="2" type="ORF">NOG11_11880</name>
</gene>
<dbReference type="PROSITE" id="PS51819">
    <property type="entry name" value="VOC"/>
    <property type="match status" value="1"/>
</dbReference>
<evidence type="ECO:0000313" key="2">
    <source>
        <dbReference type="EMBL" id="MCQ8186087.1"/>
    </source>
</evidence>
<dbReference type="Proteomes" id="UP001142610">
    <property type="component" value="Unassembled WGS sequence"/>
</dbReference>
<keyword evidence="3" id="KW-1185">Reference proteome</keyword>
<dbReference type="InterPro" id="IPR004360">
    <property type="entry name" value="Glyas_Fos-R_dOase_dom"/>
</dbReference>
<name>A0A9X2LAJ6_9PROT</name>
<proteinExistence type="predicted"/>
<dbReference type="SUPFAM" id="SSF54593">
    <property type="entry name" value="Glyoxalase/Bleomycin resistance protein/Dihydroxybiphenyl dioxygenase"/>
    <property type="match status" value="1"/>
</dbReference>
<dbReference type="Gene3D" id="3.30.720.120">
    <property type="match status" value="1"/>
</dbReference>
<protein>
    <submittedName>
        <fullName evidence="2">VOC family protein</fullName>
    </submittedName>
</protein>
<sequence length="134" mass="14799">MTGKPQGAQWASNYIVCADLEACAKTYEEAFGFELRSSEKDGEGKLAHTEWGHKDAVIFMAGTEQRGEKAPSSLGIERMPVTFYIYVEDLDAQFEKVRGAGVKVDGEPQDMPWGDRAFTATCPSGYAWMFAEKA</sequence>
<dbReference type="Pfam" id="PF00903">
    <property type="entry name" value="Glyoxalase"/>
    <property type="match status" value="1"/>
</dbReference>
<comment type="caution">
    <text evidence="2">The sequence shown here is derived from an EMBL/GenBank/DDBJ whole genome shotgun (WGS) entry which is preliminary data.</text>
</comment>